<dbReference type="RefSeq" id="WP_152757733.1">
    <property type="nucleotide sequence ID" value="NZ_WHLY01000002.1"/>
</dbReference>
<keyword evidence="3" id="KW-0482">Metalloprotease</keyword>
<sequence length="307" mass="34620">MERKIYYGSRGVGNVLKMILPYLVIVGAFQALGAWVAGYDLTTADAPAQNLEQAFIIVFFSLLGNALLIGLFRRYVDRESFLSLGFQTTFLGKDLLIGIIVGFEVMFLGFMALTLTDQLDFITFQYSFADLLLCLGFYIVVAFTEELLMRGYVLNNLLLSFDKYVALAISALLFSLMHGFNANFTLLGGINLFLAGILLGLSYIFTKNLWFPIALHFSWNFFQGPIFGFNVSGNNFYNLFLTEYSAPTIWNGGAFGFEGSIVCLFFQLIAILAVYVVFKDRFSPERERTLALEEQSTPYYYDESTDL</sequence>
<dbReference type="Pfam" id="PF02517">
    <property type="entry name" value="Rce1-like"/>
    <property type="match status" value="1"/>
</dbReference>
<dbReference type="AlphaFoldDB" id="A0A7C9BP23"/>
<keyword evidence="1" id="KW-0472">Membrane</keyword>
<feature type="transmembrane region" description="Helical" evidence="1">
    <location>
        <begin position="257"/>
        <end position="278"/>
    </location>
</feature>
<organism evidence="3 4">
    <name type="scientific">Salmonirosea aquatica</name>
    <dbReference type="NCBI Taxonomy" id="2654236"/>
    <lineage>
        <taxon>Bacteria</taxon>
        <taxon>Pseudomonadati</taxon>
        <taxon>Bacteroidota</taxon>
        <taxon>Cytophagia</taxon>
        <taxon>Cytophagales</taxon>
        <taxon>Spirosomataceae</taxon>
        <taxon>Salmonirosea</taxon>
    </lineage>
</organism>
<gene>
    <name evidence="3" type="ORF">GBK04_05895</name>
</gene>
<evidence type="ECO:0000259" key="2">
    <source>
        <dbReference type="Pfam" id="PF02517"/>
    </source>
</evidence>
<name>A0A7C9BP23_9BACT</name>
<dbReference type="InterPro" id="IPR003675">
    <property type="entry name" value="Rce1/LyrA-like_dom"/>
</dbReference>
<keyword evidence="3" id="KW-0645">Protease</keyword>
<feature type="transmembrane region" description="Helical" evidence="1">
    <location>
        <begin position="186"/>
        <end position="205"/>
    </location>
</feature>
<evidence type="ECO:0000313" key="4">
    <source>
        <dbReference type="Proteomes" id="UP000479293"/>
    </source>
</evidence>
<dbReference type="Proteomes" id="UP000479293">
    <property type="component" value="Unassembled WGS sequence"/>
</dbReference>
<comment type="caution">
    <text evidence="3">The sequence shown here is derived from an EMBL/GenBank/DDBJ whole genome shotgun (WGS) entry which is preliminary data.</text>
</comment>
<evidence type="ECO:0000256" key="1">
    <source>
        <dbReference type="SAM" id="Phobius"/>
    </source>
</evidence>
<feature type="transmembrane region" description="Helical" evidence="1">
    <location>
        <begin position="217"/>
        <end position="237"/>
    </location>
</feature>
<feature type="transmembrane region" description="Helical" evidence="1">
    <location>
        <begin position="20"/>
        <end position="39"/>
    </location>
</feature>
<evidence type="ECO:0000313" key="3">
    <source>
        <dbReference type="EMBL" id="MPR32899.1"/>
    </source>
</evidence>
<keyword evidence="4" id="KW-1185">Reference proteome</keyword>
<dbReference type="PANTHER" id="PTHR39430">
    <property type="entry name" value="MEMBRANE-ASSOCIATED PROTEASE-RELATED"/>
    <property type="match status" value="1"/>
</dbReference>
<proteinExistence type="predicted"/>
<keyword evidence="1" id="KW-1133">Transmembrane helix</keyword>
<feature type="transmembrane region" description="Helical" evidence="1">
    <location>
        <begin position="95"/>
        <end position="115"/>
    </location>
</feature>
<dbReference type="PANTHER" id="PTHR39430:SF1">
    <property type="entry name" value="PROTEASE"/>
    <property type="match status" value="1"/>
</dbReference>
<feature type="transmembrane region" description="Helical" evidence="1">
    <location>
        <begin position="54"/>
        <end position="75"/>
    </location>
</feature>
<accession>A0A7C9BP23</accession>
<protein>
    <submittedName>
        <fullName evidence="3">CPBP family intramembrane metalloprotease</fullName>
    </submittedName>
</protein>
<dbReference type="GO" id="GO:0008237">
    <property type="term" value="F:metallopeptidase activity"/>
    <property type="evidence" value="ECO:0007669"/>
    <property type="project" value="UniProtKB-KW"/>
</dbReference>
<dbReference type="GO" id="GO:0004175">
    <property type="term" value="F:endopeptidase activity"/>
    <property type="evidence" value="ECO:0007669"/>
    <property type="project" value="UniProtKB-ARBA"/>
</dbReference>
<keyword evidence="3" id="KW-0378">Hydrolase</keyword>
<feature type="domain" description="CAAX prenyl protease 2/Lysostaphin resistance protein A-like" evidence="2">
    <location>
        <begin position="130"/>
        <end position="222"/>
    </location>
</feature>
<keyword evidence="1" id="KW-0812">Transmembrane</keyword>
<feature type="transmembrane region" description="Helical" evidence="1">
    <location>
        <begin position="121"/>
        <end position="143"/>
    </location>
</feature>
<dbReference type="GO" id="GO:0006508">
    <property type="term" value="P:proteolysis"/>
    <property type="evidence" value="ECO:0007669"/>
    <property type="project" value="UniProtKB-KW"/>
</dbReference>
<dbReference type="EMBL" id="WHLY01000002">
    <property type="protein sequence ID" value="MPR32899.1"/>
    <property type="molecule type" value="Genomic_DNA"/>
</dbReference>
<reference evidence="3 4" key="1">
    <citation type="submission" date="2019-10" db="EMBL/GenBank/DDBJ databases">
        <title>Draft Genome Sequence of Cytophagaceae sp. SJW1-29.</title>
        <authorList>
            <person name="Choi A."/>
        </authorList>
    </citation>
    <scope>NUCLEOTIDE SEQUENCE [LARGE SCALE GENOMIC DNA]</scope>
    <source>
        <strain evidence="3 4">SJW1-29</strain>
    </source>
</reference>
<dbReference type="GO" id="GO:0080120">
    <property type="term" value="P:CAAX-box protein maturation"/>
    <property type="evidence" value="ECO:0007669"/>
    <property type="project" value="UniProtKB-ARBA"/>
</dbReference>